<dbReference type="InterPro" id="IPR022541">
    <property type="entry name" value="YhfG"/>
</dbReference>
<reference evidence="1 2" key="1">
    <citation type="submission" date="2023-08" db="EMBL/GenBank/DDBJ databases">
        <authorList>
            <person name="Joshi A."/>
            <person name="Thite S."/>
        </authorList>
    </citation>
    <scope>NUCLEOTIDE SEQUENCE [LARGE SCALE GENOMIC DNA]</scope>
    <source>
        <strain evidence="1 2">AC40</strain>
    </source>
</reference>
<keyword evidence="2" id="KW-1185">Reference proteome</keyword>
<proteinExistence type="predicted"/>
<protein>
    <submittedName>
        <fullName evidence="1">DUF2559 family protein</fullName>
    </submittedName>
</protein>
<dbReference type="RefSeq" id="WP_305894160.1">
    <property type="nucleotide sequence ID" value="NZ_JAUZVZ010000016.1"/>
</dbReference>
<sequence>MNDKELITKRFEETKVTNFNESLRLEGLQPLNEQTRLHPKVIARLKELQRPHD</sequence>
<evidence type="ECO:0000313" key="1">
    <source>
        <dbReference type="EMBL" id="MDP4536894.1"/>
    </source>
</evidence>
<gene>
    <name evidence="1" type="ORF">Q3O60_11890</name>
</gene>
<name>A0ABT9H0Q8_9GAMM</name>
<organism evidence="1 2">
    <name type="scientific">Alkalimonas collagenimarina</name>
    <dbReference type="NCBI Taxonomy" id="400390"/>
    <lineage>
        <taxon>Bacteria</taxon>
        <taxon>Pseudomonadati</taxon>
        <taxon>Pseudomonadota</taxon>
        <taxon>Gammaproteobacteria</taxon>
        <taxon>Alkalimonas</taxon>
    </lineage>
</organism>
<dbReference type="Proteomes" id="UP001231616">
    <property type="component" value="Unassembled WGS sequence"/>
</dbReference>
<dbReference type="Pfam" id="PF10832">
    <property type="entry name" value="YhfG"/>
    <property type="match status" value="1"/>
</dbReference>
<evidence type="ECO:0000313" key="2">
    <source>
        <dbReference type="Proteomes" id="UP001231616"/>
    </source>
</evidence>
<accession>A0ABT9H0Q8</accession>
<comment type="caution">
    <text evidence="1">The sequence shown here is derived from an EMBL/GenBank/DDBJ whole genome shotgun (WGS) entry which is preliminary data.</text>
</comment>
<dbReference type="EMBL" id="JAUZVZ010000016">
    <property type="protein sequence ID" value="MDP4536894.1"/>
    <property type="molecule type" value="Genomic_DNA"/>
</dbReference>